<feature type="zinc finger region" description="C3H1-type" evidence="4">
    <location>
        <begin position="285"/>
        <end position="311"/>
    </location>
</feature>
<dbReference type="OrthoDB" id="410307at2759"/>
<feature type="region of interest" description="Disordered" evidence="5">
    <location>
        <begin position="16"/>
        <end position="94"/>
    </location>
</feature>
<feature type="compositionally biased region" description="Polar residues" evidence="5">
    <location>
        <begin position="28"/>
        <end position="37"/>
    </location>
</feature>
<dbReference type="FunFam" id="4.10.1000.10:FF:000035">
    <property type="entry name" value="CCCH zinc finger protein, variant"/>
    <property type="match status" value="1"/>
</dbReference>
<feature type="compositionally biased region" description="Polar residues" evidence="5">
    <location>
        <begin position="65"/>
        <end position="77"/>
    </location>
</feature>
<feature type="zinc finger region" description="C3H1-type" evidence="4">
    <location>
        <begin position="312"/>
        <end position="340"/>
    </location>
</feature>
<organism evidence="7 8">
    <name type="scientific">Microdochium trichocladiopsis</name>
    <dbReference type="NCBI Taxonomy" id="1682393"/>
    <lineage>
        <taxon>Eukaryota</taxon>
        <taxon>Fungi</taxon>
        <taxon>Dikarya</taxon>
        <taxon>Ascomycota</taxon>
        <taxon>Pezizomycotina</taxon>
        <taxon>Sordariomycetes</taxon>
        <taxon>Xylariomycetidae</taxon>
        <taxon>Xylariales</taxon>
        <taxon>Microdochiaceae</taxon>
        <taxon>Microdochium</taxon>
    </lineage>
</organism>
<dbReference type="RefSeq" id="XP_046012638.1">
    <property type="nucleotide sequence ID" value="XM_046153899.1"/>
</dbReference>
<evidence type="ECO:0000256" key="5">
    <source>
        <dbReference type="SAM" id="MobiDB-lite"/>
    </source>
</evidence>
<evidence type="ECO:0000313" key="7">
    <source>
        <dbReference type="EMBL" id="KAH7030958.1"/>
    </source>
</evidence>
<feature type="domain" description="C3H1-type" evidence="6">
    <location>
        <begin position="229"/>
        <end position="255"/>
    </location>
</feature>
<dbReference type="GeneID" id="70183445"/>
<gene>
    <name evidence="7" type="ORF">B0I36DRAFT_322888</name>
</gene>
<feature type="zinc finger region" description="C3H1-type" evidence="4">
    <location>
        <begin position="256"/>
        <end position="284"/>
    </location>
</feature>
<name>A0A9P8Y6S4_9PEZI</name>
<feature type="region of interest" description="Disordered" evidence="5">
    <location>
        <begin position="108"/>
        <end position="134"/>
    </location>
</feature>
<feature type="compositionally biased region" description="Acidic residues" evidence="5">
    <location>
        <begin position="375"/>
        <end position="401"/>
    </location>
</feature>
<feature type="domain" description="C3H1-type" evidence="6">
    <location>
        <begin position="256"/>
        <end position="284"/>
    </location>
</feature>
<dbReference type="SMART" id="SM00356">
    <property type="entry name" value="ZnF_C3H1"/>
    <property type="match status" value="4"/>
</dbReference>
<proteinExistence type="predicted"/>
<keyword evidence="8" id="KW-1185">Reference proteome</keyword>
<keyword evidence="2 4" id="KW-0863">Zinc-finger</keyword>
<dbReference type="InterPro" id="IPR000571">
    <property type="entry name" value="Znf_CCCH"/>
</dbReference>
<sequence>MPTPEDEELMARISNLSSKINRHKARHTTPSYPTATYSRHAPYPTRGYPRGGGYRPQPTYRNKTLVLNGQSQPSTPNGTSDSSGAPSPGPSWITKTDRHLQLINSSVYEKESQTRNSAIEETQRQKQLTRDSREKARLVSHAAKVGRQITHAASSAPSTTSSYEIVVEGIRFFVSKGGDKLVKAPGDINPPSATPKTTHIGGVKFYRTRNGNLVRHGVIKAKQMAGGIKKVDEQCKTFSWNGSCPKGANCRYQHDATKVAICRNWLLKGECANGDNCDLYHELTEERTPLCLHFAKGKCNKPDCSFVHADHAGSDPVCRAFGFCGYCANGAKCPDRHVFECPDFSNNGTCHIKGCKRRHIERASMLRKRQRGSSEEMEDLTSDDDDLAADSDDYDSEEVEEFIGKGDADDVSFIDQNDFIGF</sequence>
<evidence type="ECO:0000256" key="1">
    <source>
        <dbReference type="ARBA" id="ARBA00022723"/>
    </source>
</evidence>
<comment type="caution">
    <text evidence="7">The sequence shown here is derived from an EMBL/GenBank/DDBJ whole genome shotgun (WGS) entry which is preliminary data.</text>
</comment>
<dbReference type="GO" id="GO:0005634">
    <property type="term" value="C:nucleus"/>
    <property type="evidence" value="ECO:0007669"/>
    <property type="project" value="TreeGrafter"/>
</dbReference>
<feature type="domain" description="C3H1-type" evidence="6">
    <location>
        <begin position="285"/>
        <end position="311"/>
    </location>
</feature>
<accession>A0A9P8Y6S4</accession>
<keyword evidence="1 4" id="KW-0479">Metal-binding</keyword>
<dbReference type="AlphaFoldDB" id="A0A9P8Y6S4"/>
<dbReference type="Proteomes" id="UP000756346">
    <property type="component" value="Unassembled WGS sequence"/>
</dbReference>
<dbReference type="PANTHER" id="PTHR46156:SF1">
    <property type="entry name" value="ZINC FINGER CCCH DOMAIN-CONTAINING PROTEIN 3"/>
    <property type="match status" value="1"/>
</dbReference>
<feature type="domain" description="C3H1-type" evidence="6">
    <location>
        <begin position="312"/>
        <end position="340"/>
    </location>
</feature>
<reference evidence="7" key="1">
    <citation type="journal article" date="2021" name="Nat. Commun.">
        <title>Genetic determinants of endophytism in the Arabidopsis root mycobiome.</title>
        <authorList>
            <person name="Mesny F."/>
            <person name="Miyauchi S."/>
            <person name="Thiergart T."/>
            <person name="Pickel B."/>
            <person name="Atanasova L."/>
            <person name="Karlsson M."/>
            <person name="Huettel B."/>
            <person name="Barry K.W."/>
            <person name="Haridas S."/>
            <person name="Chen C."/>
            <person name="Bauer D."/>
            <person name="Andreopoulos W."/>
            <person name="Pangilinan J."/>
            <person name="LaButti K."/>
            <person name="Riley R."/>
            <person name="Lipzen A."/>
            <person name="Clum A."/>
            <person name="Drula E."/>
            <person name="Henrissat B."/>
            <person name="Kohler A."/>
            <person name="Grigoriev I.V."/>
            <person name="Martin F.M."/>
            <person name="Hacquard S."/>
        </authorList>
    </citation>
    <scope>NUCLEOTIDE SEQUENCE</scope>
    <source>
        <strain evidence="7">MPI-CAGE-CH-0230</strain>
    </source>
</reference>
<evidence type="ECO:0000256" key="2">
    <source>
        <dbReference type="ARBA" id="ARBA00022771"/>
    </source>
</evidence>
<dbReference type="Gene3D" id="4.10.1000.10">
    <property type="entry name" value="Zinc finger, CCCH-type"/>
    <property type="match status" value="1"/>
</dbReference>
<dbReference type="GO" id="GO:0008270">
    <property type="term" value="F:zinc ion binding"/>
    <property type="evidence" value="ECO:0007669"/>
    <property type="project" value="UniProtKB-KW"/>
</dbReference>
<dbReference type="PROSITE" id="PS50103">
    <property type="entry name" value="ZF_C3H1"/>
    <property type="match status" value="4"/>
</dbReference>
<evidence type="ECO:0000256" key="4">
    <source>
        <dbReference type="PROSITE-ProRule" id="PRU00723"/>
    </source>
</evidence>
<dbReference type="InterPro" id="IPR036855">
    <property type="entry name" value="Znf_CCCH_sf"/>
</dbReference>
<keyword evidence="3 4" id="KW-0862">Zinc</keyword>
<protein>
    <recommendedName>
        <fullName evidence="6">C3H1-type domain-containing protein</fullName>
    </recommendedName>
</protein>
<evidence type="ECO:0000259" key="6">
    <source>
        <dbReference type="PROSITE" id="PS50103"/>
    </source>
</evidence>
<dbReference type="EMBL" id="JAGTJQ010000005">
    <property type="protein sequence ID" value="KAH7030958.1"/>
    <property type="molecule type" value="Genomic_DNA"/>
</dbReference>
<dbReference type="SUPFAM" id="SSF90229">
    <property type="entry name" value="CCCH zinc finger"/>
    <property type="match status" value="2"/>
</dbReference>
<evidence type="ECO:0000256" key="3">
    <source>
        <dbReference type="ARBA" id="ARBA00022833"/>
    </source>
</evidence>
<feature type="zinc finger region" description="C3H1-type" evidence="4">
    <location>
        <begin position="229"/>
        <end position="255"/>
    </location>
</feature>
<feature type="region of interest" description="Disordered" evidence="5">
    <location>
        <begin position="366"/>
        <end position="407"/>
    </location>
</feature>
<dbReference type="Gene3D" id="6.10.250.3220">
    <property type="match status" value="1"/>
</dbReference>
<feature type="compositionally biased region" description="Basic and acidic residues" evidence="5">
    <location>
        <begin position="121"/>
        <end position="134"/>
    </location>
</feature>
<dbReference type="PANTHER" id="PTHR46156">
    <property type="entry name" value="CCCH ZINGC FINGER"/>
    <property type="match status" value="1"/>
</dbReference>
<evidence type="ECO:0000313" key="8">
    <source>
        <dbReference type="Proteomes" id="UP000756346"/>
    </source>
</evidence>